<evidence type="ECO:0000259" key="1">
    <source>
        <dbReference type="PROSITE" id="PS51688"/>
    </source>
</evidence>
<dbReference type="Gene3D" id="1.10.10.10">
    <property type="entry name" value="Winged helix-like DNA-binding domain superfamily/Winged helix DNA-binding domain"/>
    <property type="match status" value="1"/>
</dbReference>
<protein>
    <recommendedName>
        <fullName evidence="1">Peptidase S74 domain-containing protein</fullName>
    </recommendedName>
</protein>
<dbReference type="InterPro" id="IPR030392">
    <property type="entry name" value="S74_ICA"/>
</dbReference>
<dbReference type="PROSITE" id="PS51688">
    <property type="entry name" value="ICA"/>
    <property type="match status" value="1"/>
</dbReference>
<accession>A0A6C0F459</accession>
<name>A0A6C0F459_9ZZZZ</name>
<feature type="domain" description="Peptidase S74" evidence="1">
    <location>
        <begin position="69"/>
        <end position="165"/>
    </location>
</feature>
<proteinExistence type="predicted"/>
<reference evidence="2" key="1">
    <citation type="journal article" date="2020" name="Nature">
        <title>Giant virus diversity and host interactions through global metagenomics.</title>
        <authorList>
            <person name="Schulz F."/>
            <person name="Roux S."/>
            <person name="Paez-Espino D."/>
            <person name="Jungbluth S."/>
            <person name="Walsh D.A."/>
            <person name="Denef V.J."/>
            <person name="McMahon K.D."/>
            <person name="Konstantinidis K.T."/>
            <person name="Eloe-Fadrosh E.A."/>
            <person name="Kyrpides N.C."/>
            <person name="Woyke T."/>
        </authorList>
    </citation>
    <scope>NUCLEOTIDE SEQUENCE</scope>
    <source>
        <strain evidence="2">GVMAG-M-3300009182-46</strain>
    </source>
</reference>
<evidence type="ECO:0000313" key="2">
    <source>
        <dbReference type="EMBL" id="QHT36014.1"/>
    </source>
</evidence>
<dbReference type="Pfam" id="PF13884">
    <property type="entry name" value="Peptidase_S74"/>
    <property type="match status" value="1"/>
</dbReference>
<sequence length="165" mass="18944">MSLEFAISNYGGKVGTTSTYVKTFNPNIPTQTWIYGEYNNGKIITTAIPKTDVYIQKDLYIEGNIVQLSDERFKQNIEILNKDACDLLMHVNPCKYEFIGKADEGQHYGFIAQEVEKLFPALVKTNIDVTSKKEKKAVNYLEFIPLLLLKIQDLQMQIDELRLKN</sequence>
<dbReference type="InterPro" id="IPR036388">
    <property type="entry name" value="WH-like_DNA-bd_sf"/>
</dbReference>
<organism evidence="2">
    <name type="scientific">viral metagenome</name>
    <dbReference type="NCBI Taxonomy" id="1070528"/>
    <lineage>
        <taxon>unclassified sequences</taxon>
        <taxon>metagenomes</taxon>
        <taxon>organismal metagenomes</taxon>
    </lineage>
</organism>
<dbReference type="EMBL" id="MN739029">
    <property type="protein sequence ID" value="QHT36014.1"/>
    <property type="molecule type" value="Genomic_DNA"/>
</dbReference>
<dbReference type="AlphaFoldDB" id="A0A6C0F459"/>